<feature type="domain" description="Apple" evidence="4">
    <location>
        <begin position="215"/>
        <end position="329"/>
    </location>
</feature>
<evidence type="ECO:0000256" key="3">
    <source>
        <dbReference type="SAM" id="SignalP"/>
    </source>
</evidence>
<dbReference type="InterPro" id="IPR003609">
    <property type="entry name" value="Pan_app"/>
</dbReference>
<organism evidence="6 7">
    <name type="scientific">Operophtera brumata</name>
    <name type="common">Winter moth</name>
    <name type="synonym">Phalaena brumata</name>
    <dbReference type="NCBI Taxonomy" id="104452"/>
    <lineage>
        <taxon>Eukaryota</taxon>
        <taxon>Metazoa</taxon>
        <taxon>Ecdysozoa</taxon>
        <taxon>Arthropoda</taxon>
        <taxon>Hexapoda</taxon>
        <taxon>Insecta</taxon>
        <taxon>Pterygota</taxon>
        <taxon>Neoptera</taxon>
        <taxon>Endopterygota</taxon>
        <taxon>Lepidoptera</taxon>
        <taxon>Glossata</taxon>
        <taxon>Ditrysia</taxon>
        <taxon>Geometroidea</taxon>
        <taxon>Geometridae</taxon>
        <taxon>Larentiinae</taxon>
        <taxon>Operophtera</taxon>
    </lineage>
</organism>
<evidence type="ECO:0000259" key="4">
    <source>
        <dbReference type="PROSITE" id="PS50948"/>
    </source>
</evidence>
<dbReference type="EMBL" id="JTDY01000100">
    <property type="protein sequence ID" value="KOB78868.1"/>
    <property type="molecule type" value="Genomic_DNA"/>
</dbReference>
<proteinExistence type="predicted"/>
<feature type="region of interest" description="Disordered" evidence="1">
    <location>
        <begin position="38"/>
        <end position="122"/>
    </location>
</feature>
<keyword evidence="2" id="KW-1133">Transmembrane helix</keyword>
<dbReference type="CDD" id="cd01099">
    <property type="entry name" value="PAN_AP_HGF"/>
    <property type="match status" value="1"/>
</dbReference>
<dbReference type="PROSITE" id="PS50948">
    <property type="entry name" value="PAN"/>
    <property type="match status" value="3"/>
</dbReference>
<evidence type="ECO:0000256" key="1">
    <source>
        <dbReference type="SAM" id="MobiDB-lite"/>
    </source>
</evidence>
<name>A0A0L7LTQ8_OPEBR</name>
<feature type="signal peptide" evidence="3">
    <location>
        <begin position="1"/>
        <end position="26"/>
    </location>
</feature>
<keyword evidence="2" id="KW-0472">Membrane</keyword>
<keyword evidence="3" id="KW-0732">Signal</keyword>
<dbReference type="Gene3D" id="3.50.4.10">
    <property type="entry name" value="Hepatocyte Growth Factor"/>
    <property type="match status" value="2"/>
</dbReference>
<dbReference type="Proteomes" id="UP000037510">
    <property type="component" value="Unassembled WGS sequence"/>
</dbReference>
<dbReference type="SUPFAM" id="SSF57414">
    <property type="entry name" value="Hairpin loop containing domain-like"/>
    <property type="match status" value="2"/>
</dbReference>
<accession>A0A0L7LTQ8</accession>
<keyword evidence="7" id="KW-1185">Reference proteome</keyword>
<feature type="domain" description="ZP" evidence="5">
    <location>
        <begin position="424"/>
        <end position="665"/>
    </location>
</feature>
<dbReference type="STRING" id="104452.A0A0L7LTQ8"/>
<dbReference type="SMART" id="SM00241">
    <property type="entry name" value="ZP"/>
    <property type="match status" value="1"/>
</dbReference>
<dbReference type="PANTHER" id="PTHR47327:SF2">
    <property type="entry name" value="FI18240P1-RELATED"/>
    <property type="match status" value="1"/>
</dbReference>
<dbReference type="InterPro" id="IPR018247">
    <property type="entry name" value="EF_Hand_1_Ca_BS"/>
</dbReference>
<dbReference type="AlphaFoldDB" id="A0A0L7LTQ8"/>
<dbReference type="Pfam" id="PF00024">
    <property type="entry name" value="PAN_1"/>
    <property type="match status" value="3"/>
</dbReference>
<dbReference type="SMART" id="SM00473">
    <property type="entry name" value="PAN_AP"/>
    <property type="match status" value="3"/>
</dbReference>
<dbReference type="GO" id="GO:0009653">
    <property type="term" value="P:anatomical structure morphogenesis"/>
    <property type="evidence" value="ECO:0007669"/>
    <property type="project" value="TreeGrafter"/>
</dbReference>
<feature type="domain" description="Apple" evidence="4">
    <location>
        <begin position="125"/>
        <end position="209"/>
    </location>
</feature>
<feature type="compositionally biased region" description="Low complexity" evidence="1">
    <location>
        <begin position="109"/>
        <end position="121"/>
    </location>
</feature>
<keyword evidence="2" id="KW-0812">Transmembrane</keyword>
<feature type="transmembrane region" description="Helical" evidence="2">
    <location>
        <begin position="726"/>
        <end position="749"/>
    </location>
</feature>
<gene>
    <name evidence="6" type="ORF">OBRU01_01696</name>
</gene>
<feature type="compositionally biased region" description="Low complexity" evidence="1">
    <location>
        <begin position="93"/>
        <end position="102"/>
    </location>
</feature>
<dbReference type="PANTHER" id="PTHR47327">
    <property type="entry name" value="FI18240P1-RELATED"/>
    <property type="match status" value="1"/>
</dbReference>
<evidence type="ECO:0000313" key="6">
    <source>
        <dbReference type="EMBL" id="KOB78868.1"/>
    </source>
</evidence>
<dbReference type="InterPro" id="IPR001507">
    <property type="entry name" value="ZP_dom"/>
</dbReference>
<evidence type="ECO:0000313" key="7">
    <source>
        <dbReference type="Proteomes" id="UP000037510"/>
    </source>
</evidence>
<feature type="chain" id="PRO_5005573611" evidence="3">
    <location>
        <begin position="27"/>
        <end position="789"/>
    </location>
</feature>
<dbReference type="Pfam" id="PF25057">
    <property type="entry name" value="CUT_N"/>
    <property type="match status" value="1"/>
</dbReference>
<dbReference type="InterPro" id="IPR052774">
    <property type="entry name" value="Celegans_DevNeuronal_Protein"/>
</dbReference>
<comment type="caution">
    <text evidence="6">The sequence shown here is derived from an EMBL/GenBank/DDBJ whole genome shotgun (WGS) entry which is preliminary data.</text>
</comment>
<dbReference type="PROSITE" id="PS00018">
    <property type="entry name" value="EF_HAND_1"/>
    <property type="match status" value="1"/>
</dbReference>
<protein>
    <submittedName>
        <fullName evidence="6">Uncharacterized protein</fullName>
    </submittedName>
</protein>
<evidence type="ECO:0000259" key="5">
    <source>
        <dbReference type="PROSITE" id="PS51034"/>
    </source>
</evidence>
<dbReference type="InterPro" id="IPR056953">
    <property type="entry name" value="CUT_N"/>
</dbReference>
<sequence length="789" mass="86053">MLPRPLSENTMRLLLSLVLVACAAEAAKKFEGTLRSAVDAPPQDNLAVESGSPEPAVVAAPQDYQNPGAPPPEPENAEPEDSEDAAPAEPEEPAAVPETASEGIPPSAPSGASAPSAPANSLEECDSEMIGFELVTGYVFSAPSHILDDIPGTLMLTDCLEQCQANDTCRAVNYETGLCVLFSSDADQLPGALTKSQFPVFTIYAQKSCLGVRPCERAWCFDRVRGYNLKAQAKKTHVVGSRQMCLDLCLGENEFVCRLTPRKLLGKVHTMKKQNKNMAAVKPREHCCRSANYNNKTGECVLSNMDRITLAGTNAFQPNEDTDYLENNCVEEPTKLCEFKKMGGRILKTVDSVYQDVQTVEECRELCLNSPFRCHSYDHGDTGDHVCRLSHHSRATLADIQDPYLEVPEAATYELSSCYNVSIDCRAGDMVAKIQTSKLFDGKIYAKGSPNSCVVDVKQSLEFELHMGYNNIECNVKQNGLGRYLNDVVIQHHDTIVTSSDLGLAVTCQYDLTNKTVANEVDLGIHGDIQTGISEEVIVDSPNVAMRITDRNGDDTITSAEVGDPLALRFEIMDPNSPFEIFVRELVAMDGVDSSEITLIDSDGCPTEHFIMGPLYKAAPSGKMLLSTFDAFKFPSSEVVQFRALVTPCMPTCEPVQCDGGPNELRSVMSYGRRKRRSTPATPTDDMLLVQTIQITDKFGFDKQRAKNVTEDSVYIRETDATCVNAAGAMLAAAAFLAAQLVVLAAWTCSWQRRRAASKAAELLPGPNAPSALCKVYDASFSRAHPRHF</sequence>
<feature type="domain" description="Apple" evidence="4">
    <location>
        <begin position="337"/>
        <end position="418"/>
    </location>
</feature>
<dbReference type="PROSITE" id="PS51034">
    <property type="entry name" value="ZP_2"/>
    <property type="match status" value="1"/>
</dbReference>
<evidence type="ECO:0000256" key="2">
    <source>
        <dbReference type="SAM" id="Phobius"/>
    </source>
</evidence>
<reference evidence="6 7" key="1">
    <citation type="journal article" date="2015" name="Genome Biol. Evol.">
        <title>The genome of winter moth (Operophtera brumata) provides a genomic perspective on sexual dimorphism and phenology.</title>
        <authorList>
            <person name="Derks M.F."/>
            <person name="Smit S."/>
            <person name="Salis L."/>
            <person name="Schijlen E."/>
            <person name="Bossers A."/>
            <person name="Mateman C."/>
            <person name="Pijl A.S."/>
            <person name="de Ridder D."/>
            <person name="Groenen M.A."/>
            <person name="Visser M.E."/>
            <person name="Megens H.J."/>
        </authorList>
    </citation>
    <scope>NUCLEOTIDE SEQUENCE [LARGE SCALE GENOMIC DNA]</scope>
    <source>
        <strain evidence="6">WM2013NL</strain>
        <tissue evidence="6">Head and thorax</tissue>
    </source>
</reference>
<dbReference type="FunFam" id="3.50.4.10:FF:000009">
    <property type="entry name" value="GG11699"/>
    <property type="match status" value="1"/>
</dbReference>
<feature type="compositionally biased region" description="Acidic residues" evidence="1">
    <location>
        <begin position="75"/>
        <end position="92"/>
    </location>
</feature>